<accession>A0A917PRM1</accession>
<dbReference type="EMBL" id="BMOE01000021">
    <property type="protein sequence ID" value="GGJ88381.1"/>
    <property type="molecule type" value="Genomic_DNA"/>
</dbReference>
<dbReference type="SUPFAM" id="SSF52425">
    <property type="entry name" value="Cryptochrome/photolyase, N-terminal domain"/>
    <property type="match status" value="1"/>
</dbReference>
<evidence type="ECO:0000256" key="12">
    <source>
        <dbReference type="ARBA" id="ARBA00033999"/>
    </source>
</evidence>
<keyword evidence="10" id="KW-0456">Lyase</keyword>
<evidence type="ECO:0000256" key="8">
    <source>
        <dbReference type="ARBA" id="ARBA00023125"/>
    </source>
</evidence>
<dbReference type="Proteomes" id="UP000635726">
    <property type="component" value="Unassembled WGS sequence"/>
</dbReference>
<dbReference type="GO" id="GO:0003904">
    <property type="term" value="F:deoxyribodipyrimidine photo-lyase activity"/>
    <property type="evidence" value="ECO:0007669"/>
    <property type="project" value="UniProtKB-EC"/>
</dbReference>
<dbReference type="PANTHER" id="PTHR10211:SF0">
    <property type="entry name" value="DEOXYRIBODIPYRIMIDINE PHOTO-LYASE"/>
    <property type="match status" value="1"/>
</dbReference>
<evidence type="ECO:0000256" key="4">
    <source>
        <dbReference type="ARBA" id="ARBA00014046"/>
    </source>
</evidence>
<keyword evidence="6" id="KW-0227">DNA damage</keyword>
<dbReference type="FunFam" id="1.10.579.10:FF:000002">
    <property type="entry name" value="Deoxyribodipyrimidine photolyase"/>
    <property type="match status" value="1"/>
</dbReference>
<evidence type="ECO:0000256" key="3">
    <source>
        <dbReference type="ARBA" id="ARBA00013149"/>
    </source>
</evidence>
<dbReference type="Gene3D" id="1.25.40.80">
    <property type="match status" value="1"/>
</dbReference>
<dbReference type="EC" id="4.1.99.3" evidence="3"/>
<evidence type="ECO:0000256" key="10">
    <source>
        <dbReference type="ARBA" id="ARBA00023239"/>
    </source>
</evidence>
<evidence type="ECO:0000256" key="7">
    <source>
        <dbReference type="ARBA" id="ARBA00022827"/>
    </source>
</evidence>
<comment type="caution">
    <text evidence="14">The sequence shown here is derived from an EMBL/GenBank/DDBJ whole genome shotgun (WGS) entry which is preliminary data.</text>
</comment>
<gene>
    <name evidence="14" type="ORF">GCM10008939_35570</name>
</gene>
<evidence type="ECO:0000313" key="15">
    <source>
        <dbReference type="Proteomes" id="UP000635726"/>
    </source>
</evidence>
<keyword evidence="8" id="KW-0238">DNA-binding</keyword>
<evidence type="ECO:0000256" key="1">
    <source>
        <dbReference type="ARBA" id="ARBA00001974"/>
    </source>
</evidence>
<name>A0A917PRM1_9DEIO</name>
<dbReference type="PROSITE" id="PS51645">
    <property type="entry name" value="PHR_CRY_ALPHA_BETA"/>
    <property type="match status" value="1"/>
</dbReference>
<dbReference type="PANTHER" id="PTHR10211">
    <property type="entry name" value="DEOXYRIBODIPYRIMIDINE PHOTOLYASE"/>
    <property type="match status" value="1"/>
</dbReference>
<dbReference type="Gene3D" id="3.40.50.620">
    <property type="entry name" value="HUPs"/>
    <property type="match status" value="1"/>
</dbReference>
<evidence type="ECO:0000256" key="5">
    <source>
        <dbReference type="ARBA" id="ARBA00022630"/>
    </source>
</evidence>
<comment type="similarity">
    <text evidence="2">Belongs to the DNA photolyase class-2 family.</text>
</comment>
<comment type="cofactor">
    <cofactor evidence="1">
        <name>FAD</name>
        <dbReference type="ChEBI" id="CHEBI:57692"/>
    </cofactor>
</comment>
<evidence type="ECO:0000256" key="11">
    <source>
        <dbReference type="ARBA" id="ARBA00031671"/>
    </source>
</evidence>
<sequence length="444" mass="50350">MQSAVRSAHNQALAYAVQEANRLKVPVLAVFGLTPSYPAATARHYLYLLQGVRDARAGLQERGVPLLVGLTGVHGPAEAALALAPGAALIVTERGYLRQLRAWRAWLTERLAAQHADLPFVEVESELVVPVGVTSVKQEYAARTIRPRIHRALPQYLTAYEDPDPQHHLRDVPRPTELEWLHPHDLKDPAGLVRRFGVQGVPPGREEGGEVAAQAQLRHFLTRLDRYDRDRNDPTLDGASGLSAHLHYGQLSALQVALAVQDHGGPGVDAYLEELVVRRELSFNLCWYSPHYDTFEVVPDWARRTLQDHRHDERRDLYTPDELEAAATHDPYWNAAQRQMTATGRMHNYLRMYWGKKVLEWTPDPEQAHATLVRLNDRYEQDGRDPNSYAGIGWVFGLHDRPWTRRPIFGTVRYMNAAGLKRKFDIETYARRWNGPQGDPDPTL</sequence>
<dbReference type="Gene3D" id="1.10.579.10">
    <property type="entry name" value="DNA Cyclobutane Dipyrimidine Photolyase, subunit A, domain 3"/>
    <property type="match status" value="1"/>
</dbReference>
<dbReference type="GO" id="GO:0000719">
    <property type="term" value="P:photoreactive repair"/>
    <property type="evidence" value="ECO:0007669"/>
    <property type="project" value="TreeGrafter"/>
</dbReference>
<comment type="catalytic activity">
    <reaction evidence="12">
        <text>cyclobutadipyrimidine (in DNA) = 2 pyrimidine residues (in DNA).</text>
        <dbReference type="EC" id="4.1.99.3"/>
    </reaction>
</comment>
<dbReference type="InterPro" id="IPR036134">
    <property type="entry name" value="Crypto/Photolyase_FAD-like_sf"/>
</dbReference>
<evidence type="ECO:0000259" key="13">
    <source>
        <dbReference type="PROSITE" id="PS51645"/>
    </source>
</evidence>
<keyword evidence="9" id="KW-0234">DNA repair</keyword>
<organism evidence="14 15">
    <name type="scientific">Deinococcus aquiradiocola</name>
    <dbReference type="NCBI Taxonomy" id="393059"/>
    <lineage>
        <taxon>Bacteria</taxon>
        <taxon>Thermotogati</taxon>
        <taxon>Deinococcota</taxon>
        <taxon>Deinococci</taxon>
        <taxon>Deinococcales</taxon>
        <taxon>Deinococcaceae</taxon>
        <taxon>Deinococcus</taxon>
    </lineage>
</organism>
<evidence type="ECO:0000256" key="2">
    <source>
        <dbReference type="ARBA" id="ARBA00006409"/>
    </source>
</evidence>
<keyword evidence="7" id="KW-0274">FAD</keyword>
<keyword evidence="15" id="KW-1185">Reference proteome</keyword>
<dbReference type="InterPro" id="IPR036155">
    <property type="entry name" value="Crypto/Photolyase_N_sf"/>
</dbReference>
<dbReference type="InterPro" id="IPR014729">
    <property type="entry name" value="Rossmann-like_a/b/a_fold"/>
</dbReference>
<dbReference type="GO" id="GO:0003677">
    <property type="term" value="F:DNA binding"/>
    <property type="evidence" value="ECO:0007669"/>
    <property type="project" value="UniProtKB-KW"/>
</dbReference>
<dbReference type="InterPro" id="IPR052219">
    <property type="entry name" value="Photolyase_Class-2"/>
</dbReference>
<feature type="domain" description="Photolyase/cryptochrome alpha/beta" evidence="13">
    <location>
        <begin position="1"/>
        <end position="131"/>
    </location>
</feature>
<dbReference type="InterPro" id="IPR006050">
    <property type="entry name" value="DNA_photolyase_N"/>
</dbReference>
<evidence type="ECO:0000256" key="6">
    <source>
        <dbReference type="ARBA" id="ARBA00022763"/>
    </source>
</evidence>
<dbReference type="Pfam" id="PF00875">
    <property type="entry name" value="DNA_photolyase"/>
    <property type="match status" value="1"/>
</dbReference>
<proteinExistence type="inferred from homology"/>
<dbReference type="SUPFAM" id="SSF48173">
    <property type="entry name" value="Cryptochrome/photolyase FAD-binding domain"/>
    <property type="match status" value="1"/>
</dbReference>
<protein>
    <recommendedName>
        <fullName evidence="4">Deoxyribodipyrimidine photo-lyase</fullName>
        <ecNumber evidence="3">4.1.99.3</ecNumber>
    </recommendedName>
    <alternativeName>
        <fullName evidence="11">DNA photolyase</fullName>
    </alternativeName>
</protein>
<evidence type="ECO:0000313" key="14">
    <source>
        <dbReference type="EMBL" id="GGJ88381.1"/>
    </source>
</evidence>
<dbReference type="AlphaFoldDB" id="A0A917PRM1"/>
<reference evidence="14" key="2">
    <citation type="submission" date="2020-09" db="EMBL/GenBank/DDBJ databases">
        <authorList>
            <person name="Sun Q."/>
            <person name="Ohkuma M."/>
        </authorList>
    </citation>
    <scope>NUCLEOTIDE SEQUENCE</scope>
    <source>
        <strain evidence="14">JCM 14371</strain>
    </source>
</reference>
<reference evidence="14" key="1">
    <citation type="journal article" date="2014" name="Int. J. Syst. Evol. Microbiol.">
        <title>Complete genome sequence of Corynebacterium casei LMG S-19264T (=DSM 44701T), isolated from a smear-ripened cheese.</title>
        <authorList>
            <consortium name="US DOE Joint Genome Institute (JGI-PGF)"/>
            <person name="Walter F."/>
            <person name="Albersmeier A."/>
            <person name="Kalinowski J."/>
            <person name="Ruckert C."/>
        </authorList>
    </citation>
    <scope>NUCLEOTIDE SEQUENCE</scope>
    <source>
        <strain evidence="14">JCM 14371</strain>
    </source>
</reference>
<keyword evidence="5" id="KW-0285">Flavoprotein</keyword>
<evidence type="ECO:0000256" key="9">
    <source>
        <dbReference type="ARBA" id="ARBA00023204"/>
    </source>
</evidence>